<sequence>MNILLLEDDPALRFALTQVLEDENHRAHAAANILEAAKLMETEHFDLLLLDLMIGDELSTQIADLAGYRLPRAEVIYMTGSNRFPNAELFRLSRNASWVLRKPVDFFELKAMIAHINRSIPERRMSSACAFAHRGTST</sequence>
<dbReference type="EMBL" id="LFTY01000002">
    <property type="protein sequence ID" value="KMW57187.1"/>
    <property type="molecule type" value="Genomic_DNA"/>
</dbReference>
<dbReference type="Gene3D" id="3.40.50.2300">
    <property type="match status" value="1"/>
</dbReference>
<feature type="domain" description="Response regulatory" evidence="3">
    <location>
        <begin position="2"/>
        <end position="117"/>
    </location>
</feature>
<keyword evidence="1 2" id="KW-0597">Phosphoprotein</keyword>
<accession>A0A0J9E3B8</accession>
<dbReference type="AlphaFoldDB" id="A0A0J9E3B8"/>
<evidence type="ECO:0000259" key="3">
    <source>
        <dbReference type="PROSITE" id="PS50110"/>
    </source>
</evidence>
<dbReference type="PROSITE" id="PS50110">
    <property type="entry name" value="RESPONSE_REGULATORY"/>
    <property type="match status" value="1"/>
</dbReference>
<evidence type="ECO:0000256" key="1">
    <source>
        <dbReference type="ARBA" id="ARBA00022553"/>
    </source>
</evidence>
<gene>
    <name evidence="4" type="ORF">AIOL_002148</name>
</gene>
<keyword evidence="5" id="KW-1185">Reference proteome</keyword>
<dbReference type="InterPro" id="IPR011006">
    <property type="entry name" value="CheY-like_superfamily"/>
</dbReference>
<dbReference type="PANTHER" id="PTHR44591">
    <property type="entry name" value="STRESS RESPONSE REGULATOR PROTEIN 1"/>
    <property type="match status" value="1"/>
</dbReference>
<reference evidence="4 5" key="1">
    <citation type="submission" date="2015-06" db="EMBL/GenBank/DDBJ databases">
        <title>Draft genome sequence of an Alphaproteobacteria species associated to the Mediterranean sponge Oscarella lobularis.</title>
        <authorList>
            <person name="Jourda C."/>
            <person name="Santini S."/>
            <person name="Claverie J.-M."/>
        </authorList>
    </citation>
    <scope>NUCLEOTIDE SEQUENCE [LARGE SCALE GENOMIC DNA]</scope>
    <source>
        <strain evidence="4">IGS</strain>
    </source>
</reference>
<organism evidence="4 5">
    <name type="scientific">Candidatus Rhodobacter oscarellae</name>
    <dbReference type="NCBI Taxonomy" id="1675527"/>
    <lineage>
        <taxon>Bacteria</taxon>
        <taxon>Pseudomonadati</taxon>
        <taxon>Pseudomonadota</taxon>
        <taxon>Alphaproteobacteria</taxon>
        <taxon>Rhodobacterales</taxon>
        <taxon>Rhodobacter group</taxon>
        <taxon>Rhodobacter</taxon>
    </lineage>
</organism>
<dbReference type="InterPro" id="IPR050595">
    <property type="entry name" value="Bact_response_regulator"/>
</dbReference>
<dbReference type="OrthoDB" id="9802155at2"/>
<dbReference type="CDD" id="cd00156">
    <property type="entry name" value="REC"/>
    <property type="match status" value="1"/>
</dbReference>
<dbReference type="STRING" id="1675527.AIOL_002148"/>
<dbReference type="GO" id="GO:0000160">
    <property type="term" value="P:phosphorelay signal transduction system"/>
    <property type="evidence" value="ECO:0007669"/>
    <property type="project" value="InterPro"/>
</dbReference>
<dbReference type="Proteomes" id="UP000037178">
    <property type="component" value="Unassembled WGS sequence"/>
</dbReference>
<dbReference type="SMART" id="SM00448">
    <property type="entry name" value="REC"/>
    <property type="match status" value="1"/>
</dbReference>
<feature type="modified residue" description="4-aspartylphosphate" evidence="2">
    <location>
        <position position="51"/>
    </location>
</feature>
<evidence type="ECO:0000256" key="2">
    <source>
        <dbReference type="PROSITE-ProRule" id="PRU00169"/>
    </source>
</evidence>
<dbReference type="InterPro" id="IPR001789">
    <property type="entry name" value="Sig_transdc_resp-reg_receiver"/>
</dbReference>
<dbReference type="PANTHER" id="PTHR44591:SF3">
    <property type="entry name" value="RESPONSE REGULATORY DOMAIN-CONTAINING PROTEIN"/>
    <property type="match status" value="1"/>
</dbReference>
<dbReference type="PATRIC" id="fig|1675527.3.peg.2263"/>
<protein>
    <recommendedName>
        <fullName evidence="3">Response regulatory domain-containing protein</fullName>
    </recommendedName>
</protein>
<dbReference type="Pfam" id="PF00072">
    <property type="entry name" value="Response_reg"/>
    <property type="match status" value="1"/>
</dbReference>
<evidence type="ECO:0000313" key="4">
    <source>
        <dbReference type="EMBL" id="KMW57187.1"/>
    </source>
</evidence>
<dbReference type="RefSeq" id="WP_049642955.1">
    <property type="nucleotide sequence ID" value="NZ_LFTY01000002.1"/>
</dbReference>
<name>A0A0J9E3B8_9RHOB</name>
<evidence type="ECO:0000313" key="5">
    <source>
        <dbReference type="Proteomes" id="UP000037178"/>
    </source>
</evidence>
<dbReference type="SUPFAM" id="SSF52172">
    <property type="entry name" value="CheY-like"/>
    <property type="match status" value="1"/>
</dbReference>
<proteinExistence type="predicted"/>
<comment type="caution">
    <text evidence="4">The sequence shown here is derived from an EMBL/GenBank/DDBJ whole genome shotgun (WGS) entry which is preliminary data.</text>
</comment>